<reference evidence="3 4" key="1">
    <citation type="submission" date="2021-07" db="EMBL/GenBank/DDBJ databases">
        <title>Paenibacillus radiodurans sp. nov., isolated from the southeastern edge of Tengger Desert.</title>
        <authorList>
            <person name="Zhang G."/>
        </authorList>
    </citation>
    <scope>NUCLEOTIDE SEQUENCE [LARGE SCALE GENOMIC DNA]</scope>
    <source>
        <strain evidence="3 4">CCM 7311</strain>
    </source>
</reference>
<evidence type="ECO:0000259" key="2">
    <source>
        <dbReference type="Pfam" id="PF03807"/>
    </source>
</evidence>
<dbReference type="RefSeq" id="WP_210038795.1">
    <property type="nucleotide sequence ID" value="NZ_JBHLVU010000011.1"/>
</dbReference>
<evidence type="ECO:0000256" key="1">
    <source>
        <dbReference type="ARBA" id="ARBA00023002"/>
    </source>
</evidence>
<dbReference type="Pfam" id="PF03807">
    <property type="entry name" value="F420_oxidored"/>
    <property type="match status" value="1"/>
</dbReference>
<name>A0ABS7C366_9BACL</name>
<keyword evidence="4" id="KW-1185">Reference proteome</keyword>
<dbReference type="InterPro" id="IPR036291">
    <property type="entry name" value="NAD(P)-bd_dom_sf"/>
</dbReference>
<feature type="domain" description="Pyrroline-5-carboxylate reductase catalytic N-terminal" evidence="2">
    <location>
        <begin position="3"/>
        <end position="95"/>
    </location>
</feature>
<accession>A0ABS7C366</accession>
<sequence length="212" mass="22909">MNIGIIGAGSVGAGIGHGLIRAGHHAAISSRDPQHAKHGAWKQAAGGQGDVVSFNEAARFGELIVMALPWSCAADVLDNIDHSYMKNKTVIDVSNAVEFSSGPRLLYDNTSAGEIMQQMLPESRVVKTLNTVSDKRMVRPAYREGVPVMFMSGNERHAKNQAAFLLNDLGWKDVVDLGDIRQSRLQESIMLACVISEIRLQSPGAAFALLRD</sequence>
<organism evidence="3 4">
    <name type="scientific">Paenibacillus sepulcri</name>
    <dbReference type="NCBI Taxonomy" id="359917"/>
    <lineage>
        <taxon>Bacteria</taxon>
        <taxon>Bacillati</taxon>
        <taxon>Bacillota</taxon>
        <taxon>Bacilli</taxon>
        <taxon>Bacillales</taxon>
        <taxon>Paenibacillaceae</taxon>
        <taxon>Paenibacillus</taxon>
    </lineage>
</organism>
<dbReference type="PANTHER" id="PTHR14239">
    <property type="entry name" value="DUDULIN-RELATED"/>
    <property type="match status" value="1"/>
</dbReference>
<dbReference type="InterPro" id="IPR028939">
    <property type="entry name" value="P5C_Rdtase_cat_N"/>
</dbReference>
<dbReference type="SUPFAM" id="SSF51735">
    <property type="entry name" value="NAD(P)-binding Rossmann-fold domains"/>
    <property type="match status" value="1"/>
</dbReference>
<comment type="caution">
    <text evidence="3">The sequence shown here is derived from an EMBL/GenBank/DDBJ whole genome shotgun (WGS) entry which is preliminary data.</text>
</comment>
<keyword evidence="1" id="KW-0560">Oxidoreductase</keyword>
<dbReference type="PANTHER" id="PTHR14239:SF10">
    <property type="entry name" value="REDUCTASE"/>
    <property type="match status" value="1"/>
</dbReference>
<dbReference type="Gene3D" id="3.40.50.720">
    <property type="entry name" value="NAD(P)-binding Rossmann-like Domain"/>
    <property type="match status" value="1"/>
</dbReference>
<dbReference type="Proteomes" id="UP001519887">
    <property type="component" value="Unassembled WGS sequence"/>
</dbReference>
<gene>
    <name evidence="3" type="ORF">K0U00_15110</name>
</gene>
<evidence type="ECO:0000313" key="3">
    <source>
        <dbReference type="EMBL" id="MBW7455353.1"/>
    </source>
</evidence>
<evidence type="ECO:0000313" key="4">
    <source>
        <dbReference type="Proteomes" id="UP001519887"/>
    </source>
</evidence>
<proteinExistence type="predicted"/>
<dbReference type="EMBL" id="JAHZIK010000348">
    <property type="protein sequence ID" value="MBW7455353.1"/>
    <property type="molecule type" value="Genomic_DNA"/>
</dbReference>
<protein>
    <submittedName>
        <fullName evidence="3">NAD(P)-binding domain-containing protein</fullName>
    </submittedName>
</protein>
<dbReference type="InterPro" id="IPR051267">
    <property type="entry name" value="STEAP_metalloreductase"/>
</dbReference>